<dbReference type="RefSeq" id="WP_041502100.1">
    <property type="nucleotide sequence ID" value="NZ_JPIT01000007.1"/>
</dbReference>
<keyword evidence="18" id="KW-0479">Metal-binding</keyword>
<feature type="binding site" evidence="17">
    <location>
        <position position="17"/>
    </location>
    <ligand>
        <name>ATP</name>
        <dbReference type="ChEBI" id="CHEBI:30616"/>
    </ligand>
</feature>
<dbReference type="InterPro" id="IPR036945">
    <property type="entry name" value="DAGK_sf"/>
</dbReference>
<feature type="transmembrane region" description="Helical" evidence="19">
    <location>
        <begin position="57"/>
        <end position="76"/>
    </location>
</feature>
<organism evidence="20 23">
    <name type="scientific">Sanguibacteroides justesenii</name>
    <dbReference type="NCBI Taxonomy" id="1547597"/>
    <lineage>
        <taxon>Bacteria</taxon>
        <taxon>Pseudomonadati</taxon>
        <taxon>Bacteroidota</taxon>
        <taxon>Bacteroidia</taxon>
        <taxon>Bacteroidales</taxon>
        <taxon>Porphyromonadaceae</taxon>
        <taxon>Sanguibacteroides</taxon>
    </lineage>
</organism>
<sequence length="126" mass="13971">MNDRKFSIKARIRSFKYAFQGIKILITHEHNARIHLFAAVCVSIAGFLLDISNNEWIAVIFAIGLVFSAEAFNSAIEYLADLVSPDYNELIRKSKDVAAGGVLFTAIVAAIIGLLVFIPRLITLFQ</sequence>
<evidence type="ECO:0000256" key="13">
    <source>
        <dbReference type="ARBA" id="ARBA00023209"/>
    </source>
</evidence>
<dbReference type="GO" id="GO:0008654">
    <property type="term" value="P:phospholipid biosynthetic process"/>
    <property type="evidence" value="ECO:0007669"/>
    <property type="project" value="UniProtKB-KW"/>
</dbReference>
<dbReference type="Proteomes" id="UP000031980">
    <property type="component" value="Unassembled WGS sequence"/>
</dbReference>
<keyword evidence="13" id="KW-0594">Phospholipid biosynthesis</keyword>
<keyword evidence="4" id="KW-0444">Lipid biosynthesis</keyword>
<dbReference type="GO" id="GO:0016301">
    <property type="term" value="F:kinase activity"/>
    <property type="evidence" value="ECO:0007669"/>
    <property type="project" value="UniProtKB-KW"/>
</dbReference>
<dbReference type="Proteomes" id="UP000031937">
    <property type="component" value="Unassembled WGS sequence"/>
</dbReference>
<evidence type="ECO:0000256" key="9">
    <source>
        <dbReference type="ARBA" id="ARBA00022840"/>
    </source>
</evidence>
<evidence type="ECO:0000313" key="23">
    <source>
        <dbReference type="Proteomes" id="UP000031980"/>
    </source>
</evidence>
<evidence type="ECO:0000256" key="8">
    <source>
        <dbReference type="ARBA" id="ARBA00022777"/>
    </source>
</evidence>
<dbReference type="Gene3D" id="1.10.287.3610">
    <property type="match status" value="1"/>
</dbReference>
<evidence type="ECO:0000256" key="4">
    <source>
        <dbReference type="ARBA" id="ARBA00022516"/>
    </source>
</evidence>
<dbReference type="PANTHER" id="PTHR34299">
    <property type="entry name" value="DIACYLGLYCEROL KINASE"/>
    <property type="match status" value="1"/>
</dbReference>
<keyword evidence="6 19" id="KW-0812">Transmembrane</keyword>
<evidence type="ECO:0000256" key="16">
    <source>
        <dbReference type="PIRSR" id="PIRSR600829-2"/>
    </source>
</evidence>
<evidence type="ECO:0000313" key="21">
    <source>
        <dbReference type="EMBL" id="KIO47275.1"/>
    </source>
</evidence>
<dbReference type="CDD" id="cd14265">
    <property type="entry name" value="UDPK_IM_like"/>
    <property type="match status" value="1"/>
</dbReference>
<evidence type="ECO:0000256" key="1">
    <source>
        <dbReference type="ARBA" id="ARBA00004651"/>
    </source>
</evidence>
<evidence type="ECO:0000313" key="20">
    <source>
        <dbReference type="EMBL" id="KIO44065.1"/>
    </source>
</evidence>
<evidence type="ECO:0000256" key="11">
    <source>
        <dbReference type="ARBA" id="ARBA00023098"/>
    </source>
</evidence>
<dbReference type="GO" id="GO:0046872">
    <property type="term" value="F:metal ion binding"/>
    <property type="evidence" value="ECO:0007669"/>
    <property type="project" value="UniProtKB-KW"/>
</dbReference>
<dbReference type="EMBL" id="JPIU01000040">
    <property type="protein sequence ID" value="KIO44065.1"/>
    <property type="molecule type" value="Genomic_DNA"/>
</dbReference>
<evidence type="ECO:0000256" key="17">
    <source>
        <dbReference type="PIRSR" id="PIRSR600829-3"/>
    </source>
</evidence>
<reference evidence="21 22" key="2">
    <citation type="submission" date="2014-07" db="EMBL/GenBank/DDBJ databases">
        <title>Porphyromonadaceae bacterium OUH 334697 = ATCC BAA-2682 = DSM 28341 draft genome.</title>
        <authorList>
            <person name="Sydenham T.V."/>
            <person name="Hasman H."/>
            <person name="Justesen U.S."/>
        </authorList>
    </citation>
    <scope>NUCLEOTIDE SEQUENCE [LARGE SCALE GENOMIC DNA]</scope>
    <source>
        <strain evidence="21 22">OUH 334697</strain>
    </source>
</reference>
<dbReference type="GO" id="GO:0005886">
    <property type="term" value="C:plasma membrane"/>
    <property type="evidence" value="ECO:0007669"/>
    <property type="project" value="UniProtKB-SubCell"/>
</dbReference>
<evidence type="ECO:0000256" key="15">
    <source>
        <dbReference type="PIRSR" id="PIRSR600829-1"/>
    </source>
</evidence>
<feature type="binding site" evidence="16">
    <location>
        <position position="70"/>
    </location>
    <ligand>
        <name>substrate</name>
    </ligand>
</feature>
<comment type="similarity">
    <text evidence="2">Belongs to the bacterial diacylglycerol kinase family.</text>
</comment>
<keyword evidence="14" id="KW-1208">Phospholipid metabolism</keyword>
<evidence type="ECO:0000256" key="3">
    <source>
        <dbReference type="ARBA" id="ARBA00022475"/>
    </source>
</evidence>
<feature type="transmembrane region" description="Helical" evidence="19">
    <location>
        <begin position="97"/>
        <end position="118"/>
    </location>
</feature>
<feature type="active site" description="Proton acceptor" evidence="15">
    <location>
        <position position="70"/>
    </location>
</feature>
<keyword evidence="5" id="KW-0808">Transferase</keyword>
<dbReference type="PANTHER" id="PTHR34299:SF1">
    <property type="entry name" value="DIACYLGLYCEROL KINASE"/>
    <property type="match status" value="1"/>
</dbReference>
<feature type="transmembrane region" description="Helical" evidence="19">
    <location>
        <begin position="32"/>
        <end position="51"/>
    </location>
</feature>
<feature type="binding site" evidence="17">
    <location>
        <position position="77"/>
    </location>
    <ligand>
        <name>ATP</name>
        <dbReference type="ChEBI" id="CHEBI:30616"/>
    </ligand>
</feature>
<feature type="binding site" evidence="17">
    <location>
        <begin position="95"/>
        <end position="96"/>
    </location>
    <ligand>
        <name>ATP</name>
        <dbReference type="ChEBI" id="CHEBI:30616"/>
    </ligand>
</feature>
<dbReference type="OrthoDB" id="1493837at2"/>
<feature type="binding site" evidence="18">
    <location>
        <position position="77"/>
    </location>
    <ligand>
        <name>a divalent metal cation</name>
        <dbReference type="ChEBI" id="CHEBI:60240"/>
    </ligand>
</feature>
<evidence type="ECO:0000256" key="2">
    <source>
        <dbReference type="ARBA" id="ARBA00005967"/>
    </source>
</evidence>
<keyword evidence="10 19" id="KW-1133">Transmembrane helix</keyword>
<reference evidence="20 23" key="1">
    <citation type="submission" date="2014-07" db="EMBL/GenBank/DDBJ databases">
        <title>Porphyromonadaceae bacterium OUH 308042 = ATCC BAA-2681 = DSM 28342 draft genome.</title>
        <authorList>
            <person name="Sydenham T.V."/>
            <person name="Hasman H."/>
            <person name="Justensen U.S."/>
        </authorList>
    </citation>
    <scope>NUCLEOTIDE SEQUENCE [LARGE SCALE GENOMIC DNA]</scope>
    <source>
        <strain evidence="20 23">OUH 308042</strain>
    </source>
</reference>
<evidence type="ECO:0000256" key="7">
    <source>
        <dbReference type="ARBA" id="ARBA00022741"/>
    </source>
</evidence>
<protein>
    <submittedName>
        <fullName evidence="20">DeoR faimly transcriptional regulator</fullName>
    </submittedName>
</protein>
<keyword evidence="7 17" id="KW-0547">Nucleotide-binding</keyword>
<dbReference type="EMBL" id="JPIT01000007">
    <property type="protein sequence ID" value="KIO47275.1"/>
    <property type="molecule type" value="Genomic_DNA"/>
</dbReference>
<feature type="binding site" evidence="18">
    <location>
        <position position="29"/>
    </location>
    <ligand>
        <name>a divalent metal cation</name>
        <dbReference type="ChEBI" id="CHEBI:60240"/>
    </ligand>
</feature>
<evidence type="ECO:0000256" key="14">
    <source>
        <dbReference type="ARBA" id="ARBA00023264"/>
    </source>
</evidence>
<keyword evidence="9 17" id="KW-0067">ATP-binding</keyword>
<keyword evidence="12 19" id="KW-0472">Membrane</keyword>
<comment type="cofactor">
    <cofactor evidence="18">
        <name>Mg(2+)</name>
        <dbReference type="ChEBI" id="CHEBI:18420"/>
    </cofactor>
    <text evidence="18">Mn(2+), Zn(2+), Cd(2+) and Co(2+) support activity to lesser extents.</text>
</comment>
<comment type="caution">
    <text evidence="20">The sequence shown here is derived from an EMBL/GenBank/DDBJ whole genome shotgun (WGS) entry which is preliminary data.</text>
</comment>
<evidence type="ECO:0000256" key="6">
    <source>
        <dbReference type="ARBA" id="ARBA00022692"/>
    </source>
</evidence>
<evidence type="ECO:0000256" key="18">
    <source>
        <dbReference type="PIRSR" id="PIRSR600829-4"/>
    </source>
</evidence>
<comment type="subcellular location">
    <subcellularLocation>
        <location evidence="1">Cell membrane</location>
        <topology evidence="1">Multi-pass membrane protein</topology>
    </subcellularLocation>
</comment>
<evidence type="ECO:0000256" key="5">
    <source>
        <dbReference type="ARBA" id="ARBA00022679"/>
    </source>
</evidence>
<dbReference type="AlphaFoldDB" id="A0A0C3R418"/>
<name>A0A0C3R418_9PORP</name>
<accession>A0A0C3R418</accession>
<feature type="binding site" evidence="17">
    <location>
        <position position="29"/>
    </location>
    <ligand>
        <name>ATP</name>
        <dbReference type="ChEBI" id="CHEBI:30616"/>
    </ligand>
</feature>
<keyword evidence="8" id="KW-0418">Kinase</keyword>
<dbReference type="InterPro" id="IPR033717">
    <property type="entry name" value="UDPK"/>
</dbReference>
<evidence type="ECO:0000256" key="19">
    <source>
        <dbReference type="SAM" id="Phobius"/>
    </source>
</evidence>
<evidence type="ECO:0000313" key="22">
    <source>
        <dbReference type="Proteomes" id="UP000031937"/>
    </source>
</evidence>
<evidence type="ECO:0000256" key="10">
    <source>
        <dbReference type="ARBA" id="ARBA00022989"/>
    </source>
</evidence>
<keyword evidence="18" id="KW-0460">Magnesium</keyword>
<gene>
    <name evidence="20" type="ORF">BA92_11845</name>
    <name evidence="21" type="ORF">IE90_01405</name>
</gene>
<keyword evidence="11" id="KW-0443">Lipid metabolism</keyword>
<dbReference type="InterPro" id="IPR000829">
    <property type="entry name" value="DAGK"/>
</dbReference>
<keyword evidence="23" id="KW-1185">Reference proteome</keyword>
<dbReference type="Pfam" id="PF01219">
    <property type="entry name" value="DAGK_prokar"/>
    <property type="match status" value="1"/>
</dbReference>
<keyword evidence="3" id="KW-1003">Cell membrane</keyword>
<evidence type="ECO:0000256" key="12">
    <source>
        <dbReference type="ARBA" id="ARBA00023136"/>
    </source>
</evidence>
<dbReference type="GO" id="GO:0005524">
    <property type="term" value="F:ATP binding"/>
    <property type="evidence" value="ECO:0007669"/>
    <property type="project" value="UniProtKB-KW"/>
</dbReference>
<proteinExistence type="inferred from homology"/>